<dbReference type="PANTHER" id="PTHR42709:SF6">
    <property type="entry name" value="UNDECAPRENYL PHOSPHATE TRANSPORTER A"/>
    <property type="match status" value="1"/>
</dbReference>
<feature type="transmembrane region" description="Helical" evidence="6">
    <location>
        <begin position="176"/>
        <end position="196"/>
    </location>
</feature>
<organism evidence="8 9">
    <name type="scientific">candidate division WS6 bacterium 34_10</name>
    <dbReference type="NCBI Taxonomy" id="1641389"/>
    <lineage>
        <taxon>Bacteria</taxon>
        <taxon>Candidatus Dojkabacteria</taxon>
    </lineage>
</organism>
<dbReference type="Proteomes" id="UP000053904">
    <property type="component" value="Unassembled WGS sequence"/>
</dbReference>
<keyword evidence="3 6" id="KW-0812">Transmembrane</keyword>
<protein>
    <recommendedName>
        <fullName evidence="7">VTT domain-containing protein</fullName>
    </recommendedName>
</protein>
<evidence type="ECO:0000256" key="2">
    <source>
        <dbReference type="ARBA" id="ARBA00022475"/>
    </source>
</evidence>
<name>A0A124FWT4_9BACT</name>
<keyword evidence="4 6" id="KW-1133">Transmembrane helix</keyword>
<dbReference type="InterPro" id="IPR032816">
    <property type="entry name" value="VTT_dom"/>
</dbReference>
<keyword evidence="2" id="KW-1003">Cell membrane</keyword>
<sequence>MINSLVDWLVQVIDSLGYIGVFIAVFLESFLALIPSEIILPFSGFVASRGSMNIVLVILTVGIGAYLGTLIFYFIGLWGEDFVLKFLKKYGKYIFISEEDLEKANKTFEKHGEWIVFVGRFIPLIRTVISFPAGVAKMKFSKFSLYTIVGSLMFGAALSLAGYFMGENWPVVSTYISQYENVVLSLLTIALLIYIWRGMRGVIKKSKSKEAQKED</sequence>
<evidence type="ECO:0000256" key="4">
    <source>
        <dbReference type="ARBA" id="ARBA00022989"/>
    </source>
</evidence>
<keyword evidence="5 6" id="KW-0472">Membrane</keyword>
<accession>A0A124FWT4</accession>
<proteinExistence type="predicted"/>
<feature type="domain" description="VTT" evidence="7">
    <location>
        <begin position="34"/>
        <end position="163"/>
    </location>
</feature>
<evidence type="ECO:0000313" key="9">
    <source>
        <dbReference type="Proteomes" id="UP000053904"/>
    </source>
</evidence>
<evidence type="ECO:0000256" key="1">
    <source>
        <dbReference type="ARBA" id="ARBA00004651"/>
    </source>
</evidence>
<feature type="transmembrane region" description="Helical" evidence="6">
    <location>
        <begin position="15"/>
        <end position="34"/>
    </location>
</feature>
<gene>
    <name evidence="8" type="ORF">XD93_1213</name>
</gene>
<feature type="transmembrane region" description="Helical" evidence="6">
    <location>
        <begin position="114"/>
        <end position="136"/>
    </location>
</feature>
<feature type="transmembrane region" description="Helical" evidence="6">
    <location>
        <begin position="143"/>
        <end position="164"/>
    </location>
</feature>
<evidence type="ECO:0000259" key="7">
    <source>
        <dbReference type="Pfam" id="PF09335"/>
    </source>
</evidence>
<dbReference type="PANTHER" id="PTHR42709">
    <property type="entry name" value="ALKALINE PHOSPHATASE LIKE PROTEIN"/>
    <property type="match status" value="1"/>
</dbReference>
<dbReference type="Pfam" id="PF09335">
    <property type="entry name" value="VTT_dom"/>
    <property type="match status" value="1"/>
</dbReference>
<reference evidence="9" key="1">
    <citation type="journal article" date="2015" name="MBio">
        <title>Genome-Resolved Metagenomic Analysis Reveals Roles for Candidate Phyla and Other Microbial Community Members in Biogeochemical Transformations in Oil Reservoirs.</title>
        <authorList>
            <person name="Hu P."/>
            <person name="Tom L."/>
            <person name="Singh A."/>
            <person name="Thomas B.C."/>
            <person name="Baker B.J."/>
            <person name="Piceno Y.M."/>
            <person name="Andersen G.L."/>
            <person name="Banfield J.F."/>
        </authorList>
    </citation>
    <scope>NUCLEOTIDE SEQUENCE [LARGE SCALE GENOMIC DNA]</scope>
</reference>
<feature type="transmembrane region" description="Helical" evidence="6">
    <location>
        <begin position="54"/>
        <end position="75"/>
    </location>
</feature>
<evidence type="ECO:0000256" key="3">
    <source>
        <dbReference type="ARBA" id="ARBA00022692"/>
    </source>
</evidence>
<evidence type="ECO:0000313" key="8">
    <source>
        <dbReference type="EMBL" id="KUK75892.1"/>
    </source>
</evidence>
<dbReference type="AlphaFoldDB" id="A0A124FWT4"/>
<comment type="subcellular location">
    <subcellularLocation>
        <location evidence="1">Cell membrane</location>
        <topology evidence="1">Multi-pass membrane protein</topology>
    </subcellularLocation>
</comment>
<dbReference type="InterPro" id="IPR051311">
    <property type="entry name" value="DedA_domain"/>
</dbReference>
<dbReference type="EMBL" id="LGGO01000245">
    <property type="protein sequence ID" value="KUK75892.1"/>
    <property type="molecule type" value="Genomic_DNA"/>
</dbReference>
<comment type="caution">
    <text evidence="8">The sequence shown here is derived from an EMBL/GenBank/DDBJ whole genome shotgun (WGS) entry which is preliminary data.</text>
</comment>
<evidence type="ECO:0000256" key="6">
    <source>
        <dbReference type="SAM" id="Phobius"/>
    </source>
</evidence>
<dbReference type="GO" id="GO:0005886">
    <property type="term" value="C:plasma membrane"/>
    <property type="evidence" value="ECO:0007669"/>
    <property type="project" value="UniProtKB-SubCell"/>
</dbReference>
<evidence type="ECO:0000256" key="5">
    <source>
        <dbReference type="ARBA" id="ARBA00023136"/>
    </source>
</evidence>